<comment type="caution">
    <text evidence="2">The sequence shown here is derived from an EMBL/GenBank/DDBJ whole genome shotgun (WGS) entry which is preliminary data.</text>
</comment>
<evidence type="ECO:0000313" key="2">
    <source>
        <dbReference type="EMBL" id="CAI0560433.1"/>
    </source>
</evidence>
<organism evidence="2 3">
    <name type="scientific">Linum tenue</name>
    <dbReference type="NCBI Taxonomy" id="586396"/>
    <lineage>
        <taxon>Eukaryota</taxon>
        <taxon>Viridiplantae</taxon>
        <taxon>Streptophyta</taxon>
        <taxon>Embryophyta</taxon>
        <taxon>Tracheophyta</taxon>
        <taxon>Spermatophyta</taxon>
        <taxon>Magnoliopsida</taxon>
        <taxon>eudicotyledons</taxon>
        <taxon>Gunneridae</taxon>
        <taxon>Pentapetalae</taxon>
        <taxon>rosids</taxon>
        <taxon>fabids</taxon>
        <taxon>Malpighiales</taxon>
        <taxon>Linaceae</taxon>
        <taxon>Linum</taxon>
    </lineage>
</organism>
<keyword evidence="3" id="KW-1185">Reference proteome</keyword>
<dbReference type="EMBL" id="CAMGYJ010000011">
    <property type="protein sequence ID" value="CAI0560433.1"/>
    <property type="molecule type" value="Genomic_DNA"/>
</dbReference>
<sequence>MQNVPFQLERPLVVC</sequence>
<proteinExistence type="predicted"/>
<name>A0AAV0RW70_9ROSI</name>
<gene>
    <name evidence="1" type="ORF">LITE_LOCUS49694</name>
    <name evidence="2" type="ORF">LITE_LOCUS49695</name>
</gene>
<evidence type="ECO:0000313" key="1">
    <source>
        <dbReference type="EMBL" id="CAI0560432.1"/>
    </source>
</evidence>
<reference evidence="2" key="1">
    <citation type="submission" date="2022-08" db="EMBL/GenBank/DDBJ databases">
        <authorList>
            <person name="Gutierrez-Valencia J."/>
        </authorList>
    </citation>
    <scope>NUCLEOTIDE SEQUENCE</scope>
</reference>
<evidence type="ECO:0000313" key="3">
    <source>
        <dbReference type="Proteomes" id="UP001154282"/>
    </source>
</evidence>
<protein>
    <submittedName>
        <fullName evidence="2">Uncharacterized protein</fullName>
    </submittedName>
</protein>
<dbReference type="Proteomes" id="UP001154282">
    <property type="component" value="Unassembled WGS sequence"/>
</dbReference>
<accession>A0AAV0RW70</accession>
<dbReference type="EMBL" id="CAMGYJ010000011">
    <property type="protein sequence ID" value="CAI0560432.1"/>
    <property type="molecule type" value="Genomic_DNA"/>
</dbReference>